<dbReference type="InterPro" id="IPR005845">
    <property type="entry name" value="A-D-PHexomutase_a/b/a-II"/>
</dbReference>
<organism evidence="12 13">
    <name type="scientific">Mariprofundus ferrooxydans PV-1</name>
    <dbReference type="NCBI Taxonomy" id="314345"/>
    <lineage>
        <taxon>Bacteria</taxon>
        <taxon>Pseudomonadati</taxon>
        <taxon>Pseudomonadota</taxon>
        <taxon>Candidatius Mariprofundia</taxon>
        <taxon>Mariprofundales</taxon>
        <taxon>Mariprofundaceae</taxon>
        <taxon>Mariprofundus</taxon>
    </lineage>
</organism>
<dbReference type="InterPro" id="IPR016066">
    <property type="entry name" value="A-D-PHexomutase_CS"/>
</dbReference>
<dbReference type="HOGENOM" id="CLU_045514_1_0_0"/>
<dbReference type="EMBL" id="AATS01000001">
    <property type="protein sequence ID" value="EAU56015.1"/>
    <property type="molecule type" value="Genomic_DNA"/>
</dbReference>
<protein>
    <submittedName>
        <fullName evidence="12">Phosphomannomutase</fullName>
    </submittedName>
</protein>
<dbReference type="AlphaFoldDB" id="Q0F3C6"/>
<dbReference type="eggNOG" id="COG1109">
    <property type="taxonomic scope" value="Bacteria"/>
</dbReference>
<dbReference type="CDD" id="cd03088">
    <property type="entry name" value="ManB"/>
    <property type="match status" value="1"/>
</dbReference>
<dbReference type="Pfam" id="PF02879">
    <property type="entry name" value="PGM_PMM_II"/>
    <property type="match status" value="1"/>
</dbReference>
<evidence type="ECO:0000259" key="8">
    <source>
        <dbReference type="Pfam" id="PF00408"/>
    </source>
</evidence>
<evidence type="ECO:0000256" key="7">
    <source>
        <dbReference type="RuleBase" id="RU004326"/>
    </source>
</evidence>
<evidence type="ECO:0000256" key="4">
    <source>
        <dbReference type="ARBA" id="ARBA00022723"/>
    </source>
</evidence>
<dbReference type="InterPro" id="IPR005844">
    <property type="entry name" value="A-D-PHexomutase_a/b/a-I"/>
</dbReference>
<dbReference type="InterPro" id="IPR036900">
    <property type="entry name" value="A-D-PHexomutase_C_sf"/>
</dbReference>
<feature type="domain" description="Alpha-D-phosphohexomutase alpha/beta/alpha" evidence="9">
    <location>
        <begin position="48"/>
        <end position="172"/>
    </location>
</feature>
<reference evidence="12 13" key="1">
    <citation type="submission" date="2006-09" db="EMBL/GenBank/DDBJ databases">
        <authorList>
            <person name="Emerson D."/>
            <person name="Ferriera S."/>
            <person name="Johnson J."/>
            <person name="Kravitz S."/>
            <person name="Halpern A."/>
            <person name="Remington K."/>
            <person name="Beeson K."/>
            <person name="Tran B."/>
            <person name="Rogers Y.-H."/>
            <person name="Friedman R."/>
            <person name="Venter J.C."/>
        </authorList>
    </citation>
    <scope>NUCLEOTIDE SEQUENCE [LARGE SCALE GENOMIC DNA]</scope>
    <source>
        <strain evidence="12 13">PV-1</strain>
    </source>
</reference>
<dbReference type="GO" id="GO:0005975">
    <property type="term" value="P:carbohydrate metabolic process"/>
    <property type="evidence" value="ECO:0007669"/>
    <property type="project" value="InterPro"/>
</dbReference>
<comment type="caution">
    <text evidence="12">The sequence shown here is derived from an EMBL/GenBank/DDBJ whole genome shotgun (WGS) entry which is preliminary data.</text>
</comment>
<evidence type="ECO:0000259" key="11">
    <source>
        <dbReference type="Pfam" id="PF02880"/>
    </source>
</evidence>
<dbReference type="Pfam" id="PF02878">
    <property type="entry name" value="PGM_PMM_I"/>
    <property type="match status" value="1"/>
</dbReference>
<dbReference type="PANTHER" id="PTHR42946:SF1">
    <property type="entry name" value="PHOSPHOGLUCOMUTASE (ALPHA-D-GLUCOSE-1,6-BISPHOSPHATE-DEPENDENT)"/>
    <property type="match status" value="1"/>
</dbReference>
<accession>Q0F3C6</accession>
<dbReference type="PANTHER" id="PTHR42946">
    <property type="entry name" value="PHOSPHOHEXOSE MUTASE"/>
    <property type="match status" value="1"/>
</dbReference>
<gene>
    <name evidence="12" type="ORF">SPV1_04323</name>
</gene>
<comment type="cofactor">
    <cofactor evidence="1">
        <name>Mg(2+)</name>
        <dbReference type="ChEBI" id="CHEBI:18420"/>
    </cofactor>
</comment>
<evidence type="ECO:0000259" key="9">
    <source>
        <dbReference type="Pfam" id="PF02878"/>
    </source>
</evidence>
<dbReference type="InterPro" id="IPR016055">
    <property type="entry name" value="A-D-PHexomutase_a/b/a-I/II/III"/>
</dbReference>
<feature type="domain" description="Alpha-D-phosphohexomutase C-terminal" evidence="8">
    <location>
        <begin position="473"/>
        <end position="532"/>
    </location>
</feature>
<keyword evidence="5 7" id="KW-0460">Magnesium</keyword>
<evidence type="ECO:0000313" key="13">
    <source>
        <dbReference type="Proteomes" id="UP000005297"/>
    </source>
</evidence>
<evidence type="ECO:0000256" key="3">
    <source>
        <dbReference type="ARBA" id="ARBA00022553"/>
    </source>
</evidence>
<evidence type="ECO:0000259" key="10">
    <source>
        <dbReference type="Pfam" id="PF02879"/>
    </source>
</evidence>
<keyword evidence="4 7" id="KW-0479">Metal-binding</keyword>
<dbReference type="InterPro" id="IPR050060">
    <property type="entry name" value="Phosphoglucosamine_mutase"/>
</dbReference>
<evidence type="ECO:0000256" key="5">
    <source>
        <dbReference type="ARBA" id="ARBA00022842"/>
    </source>
</evidence>
<dbReference type="InParanoid" id="Q0F3C6"/>
<dbReference type="InterPro" id="IPR005843">
    <property type="entry name" value="A-D-PHexomutase_C"/>
</dbReference>
<name>Q0F3C6_9PROT</name>
<dbReference type="Gene3D" id="3.30.310.50">
    <property type="entry name" value="Alpha-D-phosphohexomutase, C-terminal domain"/>
    <property type="match status" value="1"/>
</dbReference>
<dbReference type="InterPro" id="IPR005846">
    <property type="entry name" value="A-D-PHexomutase_a/b/a-III"/>
</dbReference>
<evidence type="ECO:0000313" key="12">
    <source>
        <dbReference type="EMBL" id="EAU56015.1"/>
    </source>
</evidence>
<proteinExistence type="inferred from homology"/>
<keyword evidence="6" id="KW-0413">Isomerase</keyword>
<feature type="domain" description="Alpha-D-phosphohexomutase alpha/beta/alpha" evidence="10">
    <location>
        <begin position="222"/>
        <end position="319"/>
    </location>
</feature>
<dbReference type="Proteomes" id="UP000005297">
    <property type="component" value="Unassembled WGS sequence"/>
</dbReference>
<dbReference type="Gene3D" id="3.40.120.10">
    <property type="entry name" value="Alpha-D-Glucose-1,6-Bisphosphate, subunit A, domain 3"/>
    <property type="match status" value="3"/>
</dbReference>
<dbReference type="PROSITE" id="PS00710">
    <property type="entry name" value="PGM_PMM"/>
    <property type="match status" value="1"/>
</dbReference>
<keyword evidence="13" id="KW-1185">Reference proteome</keyword>
<comment type="similarity">
    <text evidence="2 7">Belongs to the phosphohexose mutase family.</text>
</comment>
<dbReference type="Pfam" id="PF02880">
    <property type="entry name" value="PGM_PMM_III"/>
    <property type="match status" value="1"/>
</dbReference>
<evidence type="ECO:0000256" key="1">
    <source>
        <dbReference type="ARBA" id="ARBA00001946"/>
    </source>
</evidence>
<keyword evidence="3" id="KW-0597">Phosphoprotein</keyword>
<evidence type="ECO:0000256" key="6">
    <source>
        <dbReference type="ARBA" id="ARBA00023235"/>
    </source>
</evidence>
<evidence type="ECO:0000256" key="2">
    <source>
        <dbReference type="ARBA" id="ARBA00010231"/>
    </source>
</evidence>
<dbReference type="GO" id="GO:0004615">
    <property type="term" value="F:phosphomannomutase activity"/>
    <property type="evidence" value="ECO:0007669"/>
    <property type="project" value="TreeGrafter"/>
</dbReference>
<dbReference type="SUPFAM" id="SSF55957">
    <property type="entry name" value="Phosphoglucomutase, C-terminal domain"/>
    <property type="match status" value="1"/>
</dbReference>
<dbReference type="Pfam" id="PF00408">
    <property type="entry name" value="PGM_PMM_IV"/>
    <property type="match status" value="1"/>
</dbReference>
<dbReference type="STRING" id="314344.AL013_13185"/>
<dbReference type="GO" id="GO:0000287">
    <property type="term" value="F:magnesium ion binding"/>
    <property type="evidence" value="ECO:0007669"/>
    <property type="project" value="InterPro"/>
</dbReference>
<sequence length="544" mass="58396">MIIPAQDISLIAQNWQYRSCIRYRSGGHVMAVQSEQILISSLMEESGVKFGTSGARGLATDMTDRVCYAYTTAFLHYLESKGDIRRGDEVAIAGDYRPSSPRIMNAVALAVRDGGFLPVNCGFIPTPAVACYAMARGQASIMVTGSHIPDDRNGIKFYKPTGEVLKPDEEAISRSEVKLPARFGVAGEVLASCFDDDGEILPDSMEGGCEALPHVNTAAETEYIQRYLDFFPAGCLQGRKVGVYQHSSVDRDIMVAVFEGLGASVTALGRSLSFIPVDTEAIRPEDVQLASVWAEKGDFDCLVSADGDGDRPLISDEHGNWLRGDVAGILCARYLEATHVVTPVSSNSAVEKSNWFKQVARTRIGSPYVIEAMDMAVADGASSVVGYEANGGFLIATDIELHGKTLTALPTRDAVIVPVAILLLAIEGGVSVGGLLDSLPQRFSCSDRLKAFPTDIAQARIKALSSGDIATDKAAIEALFGEQFGTVASINDTDGLRITFASEEVVHLRPSGNAPELRCYNEAATEARAAEMNRICMAIMDGWR</sequence>
<dbReference type="SUPFAM" id="SSF53738">
    <property type="entry name" value="Phosphoglucomutase, first 3 domains"/>
    <property type="match status" value="3"/>
</dbReference>
<feature type="domain" description="Alpha-D-phosphohexomutase alpha/beta/alpha" evidence="11">
    <location>
        <begin position="324"/>
        <end position="443"/>
    </location>
</feature>